<comment type="caution">
    <text evidence="1">The sequence shown here is derived from an EMBL/GenBank/DDBJ whole genome shotgun (WGS) entry which is preliminary data.</text>
</comment>
<proteinExistence type="predicted"/>
<reference evidence="1 2" key="1">
    <citation type="submission" date="2019-10" db="EMBL/GenBank/DDBJ databases">
        <title>Comparative genomics of sulfur disproportionating microorganisms.</title>
        <authorList>
            <person name="Ward L.M."/>
            <person name="Bertran E."/>
            <person name="Johnston D."/>
        </authorList>
    </citation>
    <scope>NUCLEOTIDE SEQUENCE [LARGE SCALE GENOMIC DNA]</scope>
    <source>
        <strain evidence="1 2">DSM 14055</strain>
    </source>
</reference>
<dbReference type="AlphaFoldDB" id="A0A6N7IN07"/>
<evidence type="ECO:0000313" key="2">
    <source>
        <dbReference type="Proteomes" id="UP000441717"/>
    </source>
</evidence>
<dbReference type="RefSeq" id="WP_152945243.1">
    <property type="nucleotide sequence ID" value="NZ_WHYR01000006.1"/>
</dbReference>
<gene>
    <name evidence="1" type="ORF">GFC01_03355</name>
</gene>
<evidence type="ECO:0000313" key="1">
    <source>
        <dbReference type="EMBL" id="MQL51314.1"/>
    </source>
</evidence>
<organism evidence="1 2">
    <name type="scientific">Desulfofundulus thermobenzoicus</name>
    <dbReference type="NCBI Taxonomy" id="29376"/>
    <lineage>
        <taxon>Bacteria</taxon>
        <taxon>Bacillati</taxon>
        <taxon>Bacillota</taxon>
        <taxon>Clostridia</taxon>
        <taxon>Eubacteriales</taxon>
        <taxon>Peptococcaceae</taxon>
        <taxon>Desulfofundulus</taxon>
    </lineage>
</organism>
<sequence>MIRIITIKLDITKYLKGELSKAIKPEPNETLRRQRLTEIVENAKALIAFLDNRDLHPVVAYRKSILVRLLYENTEPAEKGYKETQGHVKVINNPEAAQLPEDVWPFPSH</sequence>
<dbReference type="Proteomes" id="UP000441717">
    <property type="component" value="Unassembled WGS sequence"/>
</dbReference>
<keyword evidence="2" id="KW-1185">Reference proteome</keyword>
<name>A0A6N7IN07_9FIRM</name>
<accession>A0A6N7IN07</accession>
<dbReference type="OrthoDB" id="9789070at2"/>
<dbReference type="EMBL" id="WHYR01000006">
    <property type="protein sequence ID" value="MQL51314.1"/>
    <property type="molecule type" value="Genomic_DNA"/>
</dbReference>
<protein>
    <submittedName>
        <fullName evidence="1">Uncharacterized protein</fullName>
    </submittedName>
</protein>